<accession>A0A4R1R403</accession>
<evidence type="ECO:0000313" key="6">
    <source>
        <dbReference type="Proteomes" id="UP000295184"/>
    </source>
</evidence>
<dbReference type="Pfam" id="PF08220">
    <property type="entry name" value="HTH_DeoR"/>
    <property type="match status" value="1"/>
</dbReference>
<dbReference type="PROSITE" id="PS00894">
    <property type="entry name" value="HTH_DEOR_1"/>
    <property type="match status" value="1"/>
</dbReference>
<keyword evidence="3" id="KW-0804">Transcription</keyword>
<dbReference type="GO" id="GO:0003677">
    <property type="term" value="F:DNA binding"/>
    <property type="evidence" value="ECO:0007669"/>
    <property type="project" value="UniProtKB-KW"/>
</dbReference>
<feature type="domain" description="HTH deoR-type" evidence="4">
    <location>
        <begin position="5"/>
        <end position="60"/>
    </location>
</feature>
<dbReference type="PROSITE" id="PS51000">
    <property type="entry name" value="HTH_DEOR_2"/>
    <property type="match status" value="1"/>
</dbReference>
<dbReference type="SUPFAM" id="SSF100950">
    <property type="entry name" value="NagB/RpiA/CoA transferase-like"/>
    <property type="match status" value="1"/>
</dbReference>
<gene>
    <name evidence="5" type="ORF">EDD77_1044</name>
</gene>
<dbReference type="InterPro" id="IPR036390">
    <property type="entry name" value="WH_DNA-bd_sf"/>
</dbReference>
<dbReference type="PANTHER" id="PTHR30363:SF44">
    <property type="entry name" value="AGA OPERON TRANSCRIPTIONAL REPRESSOR-RELATED"/>
    <property type="match status" value="1"/>
</dbReference>
<dbReference type="InterPro" id="IPR036388">
    <property type="entry name" value="WH-like_DNA-bd_sf"/>
</dbReference>
<evidence type="ECO:0000259" key="4">
    <source>
        <dbReference type="PROSITE" id="PS51000"/>
    </source>
</evidence>
<dbReference type="InterPro" id="IPR037171">
    <property type="entry name" value="NagB/RpiA_transferase-like"/>
</dbReference>
<dbReference type="Proteomes" id="UP000295184">
    <property type="component" value="Unassembled WGS sequence"/>
</dbReference>
<dbReference type="EMBL" id="SLUM01000004">
    <property type="protein sequence ID" value="TCL60128.1"/>
    <property type="molecule type" value="Genomic_DNA"/>
</dbReference>
<reference evidence="5 6" key="1">
    <citation type="submission" date="2019-03" db="EMBL/GenBank/DDBJ databases">
        <title>Genomic Encyclopedia of Type Strains, Phase IV (KMG-IV): sequencing the most valuable type-strain genomes for metagenomic binning, comparative biology and taxonomic classification.</title>
        <authorList>
            <person name="Goeker M."/>
        </authorList>
    </citation>
    <scope>NUCLEOTIDE SEQUENCE [LARGE SCALE GENOMIC DNA]</scope>
    <source>
        <strain evidence="5 6">DSM 100451</strain>
    </source>
</reference>
<evidence type="ECO:0000256" key="1">
    <source>
        <dbReference type="ARBA" id="ARBA00023015"/>
    </source>
</evidence>
<name>A0A4R1R403_9FIRM</name>
<dbReference type="InterPro" id="IPR018356">
    <property type="entry name" value="Tscrpt_reg_HTH_DeoR_CS"/>
</dbReference>
<dbReference type="PRINTS" id="PR00037">
    <property type="entry name" value="HTHLACR"/>
</dbReference>
<dbReference type="STRING" id="1650663.GCA_001486665_02678"/>
<dbReference type="PANTHER" id="PTHR30363">
    <property type="entry name" value="HTH-TYPE TRANSCRIPTIONAL REGULATOR SRLR-RELATED"/>
    <property type="match status" value="1"/>
</dbReference>
<dbReference type="AlphaFoldDB" id="A0A4R1R403"/>
<comment type="caution">
    <text evidence="5">The sequence shown here is derived from an EMBL/GenBank/DDBJ whole genome shotgun (WGS) entry which is preliminary data.</text>
</comment>
<keyword evidence="2" id="KW-0238">DNA-binding</keyword>
<sequence length="264" mass="28854">MNMLAEQRYQEILAILRREGSVKSAQIRQALGVSGETVRRDLEAMESLGMLRRTHGGAMPAEPGEASAAYTPFYNRQQQNTGHKSQVAQLAADYIREGQSIALDSGTTALSLARVIRERFRRLTVVTNSLAVLQELGDVPGITVILTGGVYRPEEAAFSSDFATLIFSKLNIDTFFLTTCGVSVERGVTYQRMDEIIVQESMMEAAGRTIMITDSSKLGTNSLVRMCGIDRLAMIITDSSASPEQIAPFQNAGLLVVTPNEKEL</sequence>
<proteinExistence type="predicted"/>
<dbReference type="SMART" id="SM00420">
    <property type="entry name" value="HTH_DEOR"/>
    <property type="match status" value="1"/>
</dbReference>
<dbReference type="Gene3D" id="1.10.10.10">
    <property type="entry name" value="Winged helix-like DNA-binding domain superfamily/Winged helix DNA-binding domain"/>
    <property type="match status" value="1"/>
</dbReference>
<dbReference type="InterPro" id="IPR050313">
    <property type="entry name" value="Carb_Metab_HTH_regulators"/>
</dbReference>
<dbReference type="InterPro" id="IPR001034">
    <property type="entry name" value="DeoR_HTH"/>
</dbReference>
<evidence type="ECO:0000256" key="3">
    <source>
        <dbReference type="ARBA" id="ARBA00023163"/>
    </source>
</evidence>
<keyword evidence="1" id="KW-0805">Transcription regulation</keyword>
<organism evidence="5 6">
    <name type="scientific">Allofournierella massiliensis</name>
    <dbReference type="NCBI Taxonomy" id="1650663"/>
    <lineage>
        <taxon>Bacteria</taxon>
        <taxon>Bacillati</taxon>
        <taxon>Bacillota</taxon>
        <taxon>Clostridia</taxon>
        <taxon>Eubacteriales</taxon>
        <taxon>Oscillospiraceae</taxon>
        <taxon>Allofournierella</taxon>
    </lineage>
</organism>
<dbReference type="GO" id="GO:0003700">
    <property type="term" value="F:DNA-binding transcription factor activity"/>
    <property type="evidence" value="ECO:0007669"/>
    <property type="project" value="InterPro"/>
</dbReference>
<evidence type="ECO:0000313" key="5">
    <source>
        <dbReference type="EMBL" id="TCL60128.1"/>
    </source>
</evidence>
<dbReference type="InterPro" id="IPR014036">
    <property type="entry name" value="DeoR-like_C"/>
</dbReference>
<dbReference type="SMART" id="SM01134">
    <property type="entry name" value="DeoRC"/>
    <property type="match status" value="1"/>
</dbReference>
<dbReference type="Pfam" id="PF00455">
    <property type="entry name" value="DeoRC"/>
    <property type="match status" value="1"/>
</dbReference>
<dbReference type="SUPFAM" id="SSF46785">
    <property type="entry name" value="Winged helix' DNA-binding domain"/>
    <property type="match status" value="1"/>
</dbReference>
<evidence type="ECO:0000256" key="2">
    <source>
        <dbReference type="ARBA" id="ARBA00023125"/>
    </source>
</evidence>
<dbReference type="Gene3D" id="3.40.50.1360">
    <property type="match status" value="1"/>
</dbReference>
<protein>
    <submittedName>
        <fullName evidence="5">DeoR family transcriptional regulator</fullName>
    </submittedName>
</protein>